<evidence type="ECO:0000313" key="2">
    <source>
        <dbReference type="Proteomes" id="UP000004349"/>
    </source>
</evidence>
<protein>
    <submittedName>
        <fullName evidence="1">Uncharacterized protein</fullName>
    </submittedName>
</protein>
<reference evidence="1 2" key="1">
    <citation type="journal article" date="2012" name="Int. J. Syst. Evol. Microbiol.">
        <title>Vibrio caribbeanicus sp. nov., isolated from the marine sponge Scleritoderma cyanea.</title>
        <authorList>
            <person name="Hoffmann M."/>
            <person name="Monday S.R."/>
            <person name="Allard M.W."/>
            <person name="Strain E.A."/>
            <person name="Whittaker P."/>
            <person name="Naum M."/>
            <person name="McCarthy P.J."/>
            <person name="Lopez J.V."/>
            <person name="Fischer M."/>
            <person name="Brown E.W."/>
        </authorList>
    </citation>
    <scope>NUCLEOTIDE SEQUENCE [LARGE SCALE GENOMIC DNA]</scope>
    <source>
        <strain evidence="1 2">LMG 19158</strain>
    </source>
</reference>
<name>F9RJQ7_9VIBR</name>
<dbReference type="EMBL" id="AFWE01000049">
    <property type="protein sequence ID" value="EGU40612.1"/>
    <property type="molecule type" value="Genomic_DNA"/>
</dbReference>
<gene>
    <name evidence="1" type="ORF">VIS19158_20072</name>
</gene>
<organism evidence="1 2">
    <name type="scientific">Vibrio scophthalmi LMG 19158</name>
    <dbReference type="NCBI Taxonomy" id="870967"/>
    <lineage>
        <taxon>Bacteria</taxon>
        <taxon>Pseudomonadati</taxon>
        <taxon>Pseudomonadota</taxon>
        <taxon>Gammaproteobacteria</taxon>
        <taxon>Vibrionales</taxon>
        <taxon>Vibrionaceae</taxon>
        <taxon>Vibrio</taxon>
    </lineage>
</organism>
<sequence>MGSVSIYHPSQFQNPVFTELQIFQLTRPTFKASFVRRGDETHLLVYLNDDQGLPFVRIPCEVLAKAAKVYEKSLPK</sequence>
<accession>F9RJQ7</accession>
<evidence type="ECO:0000313" key="1">
    <source>
        <dbReference type="EMBL" id="EGU40612.1"/>
    </source>
</evidence>
<dbReference type="Proteomes" id="UP000004349">
    <property type="component" value="Unassembled WGS sequence"/>
</dbReference>
<comment type="caution">
    <text evidence="1">The sequence shown here is derived from an EMBL/GenBank/DDBJ whole genome shotgun (WGS) entry which is preliminary data.</text>
</comment>
<dbReference type="AlphaFoldDB" id="F9RJQ7"/>
<dbReference type="RefSeq" id="WP_005593330.1">
    <property type="nucleotide sequence ID" value="NZ_AFWE01000049.1"/>
</dbReference>
<proteinExistence type="predicted"/>